<organism evidence="3 4">
    <name type="scientific">Sphingomonas hankyongi</name>
    <dbReference type="NCBI Taxonomy" id="2908209"/>
    <lineage>
        <taxon>Bacteria</taxon>
        <taxon>Pseudomonadati</taxon>
        <taxon>Pseudomonadota</taxon>
        <taxon>Alphaproteobacteria</taxon>
        <taxon>Sphingomonadales</taxon>
        <taxon>Sphingomonadaceae</taxon>
        <taxon>Sphingomonas</taxon>
    </lineage>
</organism>
<dbReference type="SUPFAM" id="SSF82171">
    <property type="entry name" value="DPP6 N-terminal domain-like"/>
    <property type="match status" value="2"/>
</dbReference>
<keyword evidence="2" id="KW-0732">Signal</keyword>
<feature type="compositionally biased region" description="Basic and acidic residues" evidence="1">
    <location>
        <begin position="59"/>
        <end position="70"/>
    </location>
</feature>
<evidence type="ECO:0000313" key="4">
    <source>
        <dbReference type="Proteomes" id="UP001165342"/>
    </source>
</evidence>
<accession>A0ABT0S1L4</accession>
<evidence type="ECO:0000313" key="3">
    <source>
        <dbReference type="EMBL" id="MCL6729744.1"/>
    </source>
</evidence>
<proteinExistence type="predicted"/>
<evidence type="ECO:0000256" key="1">
    <source>
        <dbReference type="SAM" id="MobiDB-lite"/>
    </source>
</evidence>
<evidence type="ECO:0000256" key="2">
    <source>
        <dbReference type="SAM" id="SignalP"/>
    </source>
</evidence>
<feature type="chain" id="PRO_5045408074" evidence="2">
    <location>
        <begin position="29"/>
        <end position="1034"/>
    </location>
</feature>
<name>A0ABT0S1L4_9SPHN</name>
<dbReference type="InterPro" id="IPR015943">
    <property type="entry name" value="WD40/YVTN_repeat-like_dom_sf"/>
</dbReference>
<sequence>MRGNGQPRRAVSSIVASLLLGSASAAFAQQAPESPPPQPDTTTVVEPQPQPGTPESEEPAPKETAKKEGPAHVPPDASGIDLTTLETKDLDLLYFDPVQTYLTPYIARAYENALNFHKKTFQWEPWEKTTTLLKDFSDYANAGARASPNNTVLIDVAPLSLSMETFSPGERFFTIVNHEMAHVAQMDVWNKRDASWRRFFHGKVSPIQEHPESIFYNYLVTPRVNTPRWYLEGGAVFFETWMSGGLGRGQGGYDEMVWRAKVRDDDKFYSPLGLESEGTAVDFQVGVNDYLYGTRFMSYLALKFGPDKFVEWQSRREGSKAFYATQFKHVFGRRLNDVWNEWIAYEHEYQKANLARLAQYPLTETVKLSPKGLGSMSRGYVDEKTNSLIAAFRYPGTIGFIGRMDLATGKLTKLQEIKGMMLYKVTSVAFDPDARTAYYTEDNYAFRDIIAVNVDTGRKRMLLRDARIGDFVLNPVDKSIWGIRHENGLATIVRIPPPYAGFNQMHTFNYGQVPFDLDISRDGTKLSASFGEINGTQSVRVWDVASLAPEVEPVEISRLDMPPSTPEGFVFAPDGKSLYGTSYYTGVSNVFRFDIETKKFEALSNASTGFFRPMPQPDGSLIAYEYSGQGLQPVRFTPQVRDDLATVEFLGTKVVKERPELKEWGVGSPAKIDLDSMITARSKYNSSRRMKLAGMYPMVQGYKGAVSPGYFIHFEDPLQFRQVNIDLSVSPFDQMPDGERLHAKLQFKTLNWNLRYFHNAADFYDIFGPVERSRKGNALIAEYNKTTIYDPPRQLDLFATGAVFLGLERLPTAQNIPSPENIFSLEAGAKYTNTRKALGGVDHEKGIAWRAITNLDFAEEHFYPKIHGGIDYGVPLPFPNSSAWIYAHAGAAWGQKLSPLAAFYFGSFRNNYVDERPEKRYREEESFPGFEIDEIAARRFGKLTAEINLPPIRFAEVGTPAFYLSHLRPAVFASGMLTEDPEGEGHTYLSAGAQLDLNFNVAMRLPMIFSVGAAGGWADGDYRKTEWLASLKIM</sequence>
<dbReference type="Gene3D" id="2.130.10.10">
    <property type="entry name" value="YVTN repeat-like/Quinoprotein amine dehydrogenase"/>
    <property type="match status" value="1"/>
</dbReference>
<comment type="caution">
    <text evidence="3">The sequence shown here is derived from an EMBL/GenBank/DDBJ whole genome shotgun (WGS) entry which is preliminary data.</text>
</comment>
<dbReference type="EMBL" id="JAMGBE010000002">
    <property type="protein sequence ID" value="MCL6729744.1"/>
    <property type="molecule type" value="Genomic_DNA"/>
</dbReference>
<feature type="signal peptide" evidence="2">
    <location>
        <begin position="1"/>
        <end position="28"/>
    </location>
</feature>
<keyword evidence="4" id="KW-1185">Reference proteome</keyword>
<reference evidence="3" key="1">
    <citation type="submission" date="2022-05" db="EMBL/GenBank/DDBJ databases">
        <authorList>
            <person name="Jo J.-H."/>
            <person name="Im W.-T."/>
        </authorList>
    </citation>
    <scope>NUCLEOTIDE SEQUENCE</scope>
    <source>
        <strain evidence="3">SE220</strain>
    </source>
</reference>
<protein>
    <submittedName>
        <fullName evidence="3">Uncharacterized protein</fullName>
    </submittedName>
</protein>
<dbReference type="RefSeq" id="WP_249831219.1">
    <property type="nucleotide sequence ID" value="NZ_JAMGBE010000002.1"/>
</dbReference>
<gene>
    <name evidence="3" type="ORF">LZ538_06705</name>
</gene>
<dbReference type="Proteomes" id="UP001165342">
    <property type="component" value="Unassembled WGS sequence"/>
</dbReference>
<feature type="region of interest" description="Disordered" evidence="1">
    <location>
        <begin position="26"/>
        <end position="80"/>
    </location>
</feature>